<evidence type="ECO:0000313" key="3">
    <source>
        <dbReference type="EMBL" id="CAG6679139.1"/>
    </source>
</evidence>
<feature type="region of interest" description="Disordered" evidence="2">
    <location>
        <begin position="54"/>
        <end position="94"/>
    </location>
</feature>
<accession>A0A8D8T3Z0</accession>
<organism evidence="3">
    <name type="scientific">Cacopsylla melanoneura</name>
    <dbReference type="NCBI Taxonomy" id="428564"/>
    <lineage>
        <taxon>Eukaryota</taxon>
        <taxon>Metazoa</taxon>
        <taxon>Ecdysozoa</taxon>
        <taxon>Arthropoda</taxon>
        <taxon>Hexapoda</taxon>
        <taxon>Insecta</taxon>
        <taxon>Pterygota</taxon>
        <taxon>Neoptera</taxon>
        <taxon>Paraneoptera</taxon>
        <taxon>Hemiptera</taxon>
        <taxon>Sternorrhyncha</taxon>
        <taxon>Psylloidea</taxon>
        <taxon>Psyllidae</taxon>
        <taxon>Psyllinae</taxon>
        <taxon>Cacopsylla</taxon>
    </lineage>
</organism>
<proteinExistence type="predicted"/>
<evidence type="ECO:0000256" key="2">
    <source>
        <dbReference type="SAM" id="MobiDB-lite"/>
    </source>
</evidence>
<evidence type="ECO:0000256" key="1">
    <source>
        <dbReference type="SAM" id="Coils"/>
    </source>
</evidence>
<dbReference type="EMBL" id="HBUF01248153">
    <property type="protein sequence ID" value="CAG6679139.1"/>
    <property type="molecule type" value="Transcribed_RNA"/>
</dbReference>
<dbReference type="EMBL" id="HBUF01352959">
    <property type="protein sequence ID" value="CAG6715287.1"/>
    <property type="molecule type" value="Transcribed_RNA"/>
</dbReference>
<feature type="compositionally biased region" description="Acidic residues" evidence="2">
    <location>
        <begin position="164"/>
        <end position="175"/>
    </location>
</feature>
<feature type="region of interest" description="Disordered" evidence="2">
    <location>
        <begin position="160"/>
        <end position="206"/>
    </location>
</feature>
<feature type="compositionally biased region" description="Acidic residues" evidence="2">
    <location>
        <begin position="256"/>
        <end position="270"/>
    </location>
</feature>
<reference evidence="3" key="1">
    <citation type="submission" date="2021-05" db="EMBL/GenBank/DDBJ databases">
        <authorList>
            <person name="Alioto T."/>
            <person name="Alioto T."/>
            <person name="Gomez Garrido J."/>
        </authorList>
    </citation>
    <scope>NUCLEOTIDE SEQUENCE</scope>
</reference>
<protein>
    <submittedName>
        <fullName evidence="3">Uncharacterized protein</fullName>
    </submittedName>
</protein>
<keyword evidence="1" id="KW-0175">Coiled coil</keyword>
<feature type="region of interest" description="Disordered" evidence="2">
    <location>
        <begin position="250"/>
        <end position="270"/>
    </location>
</feature>
<dbReference type="AlphaFoldDB" id="A0A8D8T3Z0"/>
<feature type="compositionally biased region" description="Acidic residues" evidence="2">
    <location>
        <begin position="189"/>
        <end position="199"/>
    </location>
</feature>
<name>A0A8D8T3Z0_9HEMI</name>
<sequence>MELARLPLDKKEQAERQIQDNIERKIKALEEDNSTEKDLHRKLPLLKQMLENMLATPPCLTSESDEVSKPSDETKEEEEDGAAGKEPNNEDLEYLISDKHNEELLAKVKQYERDIRAMPQSWVEILAKYDQLRTWQNPWKPFLDVERWRQLLKQFHLKEKPPSEVEEEKDAEEEVAPSLTSVVSPYGEFENEGDGEEGYGDYISQPSTVFDGETSEVVIGRSTPEALSLLTFKEDPRDYTVPCPPNLLVKAKKDDENAESAAEPDDPFAL</sequence>
<feature type="coiled-coil region" evidence="1">
    <location>
        <begin position="11"/>
        <end position="39"/>
    </location>
</feature>
<dbReference type="EMBL" id="HBUF01681651">
    <property type="protein sequence ID" value="CAG6792443.1"/>
    <property type="molecule type" value="Transcribed_RNA"/>
</dbReference>